<keyword evidence="4" id="KW-1185">Reference proteome</keyword>
<organism evidence="3 4">
    <name type="scientific">Nitrospira tepida</name>
    <dbReference type="NCBI Taxonomy" id="2973512"/>
    <lineage>
        <taxon>Bacteria</taxon>
        <taxon>Pseudomonadati</taxon>
        <taxon>Nitrospirota</taxon>
        <taxon>Nitrospiria</taxon>
        <taxon>Nitrospirales</taxon>
        <taxon>Nitrospiraceae</taxon>
        <taxon>Nitrospira</taxon>
    </lineage>
</organism>
<dbReference type="KEGG" id="nti:DNFV4_02535"/>
<dbReference type="AlphaFoldDB" id="A0AA86MZV6"/>
<dbReference type="Proteomes" id="UP001179121">
    <property type="component" value="Chromosome"/>
</dbReference>
<dbReference type="RefSeq" id="WP_289268858.1">
    <property type="nucleotide sequence ID" value="NZ_OX365700.1"/>
</dbReference>
<evidence type="ECO:0000313" key="4">
    <source>
        <dbReference type="Proteomes" id="UP001179121"/>
    </source>
</evidence>
<feature type="chain" id="PRO_5041744681" description="Transcriptional regulator" evidence="2">
    <location>
        <begin position="22"/>
        <end position="158"/>
    </location>
</feature>
<keyword evidence="2" id="KW-0732">Signal</keyword>
<name>A0AA86MZV6_9BACT</name>
<evidence type="ECO:0008006" key="5">
    <source>
        <dbReference type="Google" id="ProtNLM"/>
    </source>
</evidence>
<reference evidence="3" key="1">
    <citation type="submission" date="2022-10" db="EMBL/GenBank/DDBJ databases">
        <authorList>
            <person name="Koch H."/>
        </authorList>
    </citation>
    <scope>NUCLEOTIDE SEQUENCE</scope>
    <source>
        <strain evidence="3">DNF</strain>
    </source>
</reference>
<dbReference type="EMBL" id="OX365700">
    <property type="protein sequence ID" value="CAI4032110.1"/>
    <property type="molecule type" value="Genomic_DNA"/>
</dbReference>
<accession>A0AA86MZV6</accession>
<feature type="coiled-coil region" evidence="1">
    <location>
        <begin position="63"/>
        <end position="118"/>
    </location>
</feature>
<evidence type="ECO:0000256" key="1">
    <source>
        <dbReference type="SAM" id="Coils"/>
    </source>
</evidence>
<evidence type="ECO:0000256" key="2">
    <source>
        <dbReference type="SAM" id="SignalP"/>
    </source>
</evidence>
<proteinExistence type="predicted"/>
<protein>
    <recommendedName>
        <fullName evidence="5">Transcriptional regulator</fullName>
    </recommendedName>
</protein>
<sequence length="158" mass="17801">MKFLQGFCMAALLVWAAPVVAQNAPSPTNMEILKEKLKADKKLLVAGNMDLSDSEAKAFWPLYDGYQKELDQINQRLTRTIGEYAEAFQKGPLPNDTAKKLMNEALAVEEAEAKLKRTYADKLNKVLPASKTARYIQIENKIRAIIKMELAQQIPLVY</sequence>
<keyword evidence="1" id="KW-0175">Coiled coil</keyword>
<gene>
    <name evidence="3" type="ORF">DNFV4_02535</name>
</gene>
<evidence type="ECO:0000313" key="3">
    <source>
        <dbReference type="EMBL" id="CAI4032110.1"/>
    </source>
</evidence>
<feature type="signal peptide" evidence="2">
    <location>
        <begin position="1"/>
        <end position="21"/>
    </location>
</feature>